<dbReference type="OrthoDB" id="2148857at2"/>
<evidence type="ECO:0000313" key="2">
    <source>
        <dbReference type="Proteomes" id="UP000275836"/>
    </source>
</evidence>
<dbReference type="AlphaFoldDB" id="A0A3P2RDN2"/>
<reference evidence="1 2" key="1">
    <citation type="submission" date="2018-10" db="EMBL/GenBank/DDBJ databases">
        <title>Draft genome sequence of Weissella viridescens UCO-SMC3.</title>
        <authorList>
            <person name="Garcia-Cancino A."/>
            <person name="Espinoza-Monje M."/>
            <person name="Albarracin L."/>
            <person name="Garcia-Castillo V."/>
            <person name="Campos-Martin J."/>
            <person name="Nakano Y."/>
            <person name="Guitierrez-Zamorano C."/>
            <person name="Ikeda-Ohtsubo W."/>
            <person name="Morita H."/>
            <person name="Kitazawa H."/>
            <person name="Villena J."/>
        </authorList>
    </citation>
    <scope>NUCLEOTIDE SEQUENCE [LARGE SCALE GENOMIC DNA]</scope>
    <source>
        <strain evidence="1 2">UCO-SMC3</strain>
    </source>
</reference>
<sequence>MELEGNALIERLKQDEVVTKTYTAADQSTINLDDLFDFVTVTLEQNQLVSAEIVISGDDPIRLRLESNLINLPLRYVNNISKIVINDPAKEVNLYIIVESPYVSHSKLRIDYASTVAAYLDDFDSVAGKIASYFDEKLALINENGAKAAAEDEAAETTEQNDGEA</sequence>
<evidence type="ECO:0000313" key="1">
    <source>
        <dbReference type="EMBL" id="RRG18869.1"/>
    </source>
</evidence>
<proteinExistence type="predicted"/>
<name>A0A3P2RDN2_WEIVI</name>
<protein>
    <submittedName>
        <fullName evidence="1">Uncharacterized protein</fullName>
    </submittedName>
</protein>
<dbReference type="Proteomes" id="UP000275836">
    <property type="component" value="Unassembled WGS sequence"/>
</dbReference>
<organism evidence="1 2">
    <name type="scientific">Weissella viridescens</name>
    <name type="common">Lactobacillus viridescens</name>
    <dbReference type="NCBI Taxonomy" id="1629"/>
    <lineage>
        <taxon>Bacteria</taxon>
        <taxon>Bacillati</taxon>
        <taxon>Bacillota</taxon>
        <taxon>Bacilli</taxon>
        <taxon>Lactobacillales</taxon>
        <taxon>Lactobacillaceae</taxon>
        <taxon>Weissella</taxon>
    </lineage>
</organism>
<gene>
    <name evidence="1" type="ORF">D3P96_02465</name>
</gene>
<comment type="caution">
    <text evidence="1">The sequence shown here is derived from an EMBL/GenBank/DDBJ whole genome shotgun (WGS) entry which is preliminary data.</text>
</comment>
<dbReference type="EMBL" id="RHGY01000001">
    <property type="protein sequence ID" value="RRG18869.1"/>
    <property type="molecule type" value="Genomic_DNA"/>
</dbReference>
<dbReference type="RefSeq" id="WP_124942805.1">
    <property type="nucleotide sequence ID" value="NZ_RHGY01000001.1"/>
</dbReference>
<accession>A0A3P2RDN2</accession>